<proteinExistence type="predicted"/>
<dbReference type="InterPro" id="IPR013320">
    <property type="entry name" value="ConA-like_dom_sf"/>
</dbReference>
<name>A0A0F9TRH7_9ZZZZ</name>
<evidence type="ECO:0000313" key="1">
    <source>
        <dbReference type="EMBL" id="KKN77552.1"/>
    </source>
</evidence>
<dbReference type="Gene3D" id="2.60.120.200">
    <property type="match status" value="1"/>
</dbReference>
<accession>A0A0F9TRH7</accession>
<dbReference type="AlphaFoldDB" id="A0A0F9TRH7"/>
<comment type="caution">
    <text evidence="1">The sequence shown here is derived from an EMBL/GenBank/DDBJ whole genome shotgun (WGS) entry which is preliminary data.</text>
</comment>
<sequence>MKRALWVILLILLLVIPASAAKIYDIWEGFQSGELTPYLDGQVGLQEYSSGAKTMENFFPREQGPVSNRSGFRYVAETKTSAKQSRIIPFEFSTTQAYIIELGDLYARFFANEGQIQDPDANTLLLIHANEPDATAGTSIIDTSSTGRILTAVANAQTDESKKQFGNASFKTDGTGDWLTVPNSADFDFSGGTFTYESWAWNDLTGGGAQRLYSQAKDGATSDYIEVNVISDGTITVQVNNTSSSVVTVVSTAGAFVASTWQHVAVVENGNDWFIFVSGVDKADTGNSDTSRLASDANEVVIGGFNTGSGITAGWNGWQDEIRVSDVARYTANFVPQTVEHGNAGASPYEIVTTYIEADLARLQFTQSGDTMYIVHPDYPPRTLTRTGHANWTIADLDIMDGLFYSTDEISGSTVSAGTYNEANLIDNDLTTVGHTPNTTGDDSGDYYQFVFAAAVDLAKIRIYVAGGAVQANFKVQVDPDSDQTHDNYEDVTGATVTMADQGIGWIEIEWEKSDYTNASQDWRLTYTSNAITAGNINQIETYSVSYPSSWGVGSFPSSIVFFENRLWFAYFQTLWASASGDYNNLRIGSEVTDAMEYTIGSDKVNTIQWLSSGNILVAGTAGGEYKISASNVDQAITPLNLRIVKQSSYGSEPQMPVQVRDVVLYLQRNGRKIREFTYEFQRDLYVSPDLTLLAEHVTESRIKSMAYQAEPFSILWAVRNDGDIAAMTYRREQGSVGWSRHTTDGDFEYVAVIPSIDQGNDYDELWAIVKRTINGSVVRNIELLQPVFSRTGSIEDAFIVDSGFTYDGVPATAMSGLSALEGEEVSVLADGISVGATGCSSAQCTVSSGAITLDTAASKVHIGMPYISILQTMRYSANSSAGTVQGRKKRINQAVFRLLNTKQFKFGNNTTTLNEHTFDSLFSGDWRLELPKDHNLEGYVVIKNDQPLPITVIAIMPEVNIP</sequence>
<protein>
    <recommendedName>
        <fullName evidence="2">LamG-like jellyroll fold domain-containing protein</fullName>
    </recommendedName>
</protein>
<reference evidence="1" key="1">
    <citation type="journal article" date="2015" name="Nature">
        <title>Complex archaea that bridge the gap between prokaryotes and eukaryotes.</title>
        <authorList>
            <person name="Spang A."/>
            <person name="Saw J.H."/>
            <person name="Jorgensen S.L."/>
            <person name="Zaremba-Niedzwiedzka K."/>
            <person name="Martijn J."/>
            <person name="Lind A.E."/>
            <person name="van Eijk R."/>
            <person name="Schleper C."/>
            <person name="Guy L."/>
            <person name="Ettema T.J."/>
        </authorList>
    </citation>
    <scope>NUCLEOTIDE SEQUENCE</scope>
</reference>
<evidence type="ECO:0008006" key="2">
    <source>
        <dbReference type="Google" id="ProtNLM"/>
    </source>
</evidence>
<dbReference type="EMBL" id="LAZR01000277">
    <property type="protein sequence ID" value="KKN77552.1"/>
    <property type="molecule type" value="Genomic_DNA"/>
</dbReference>
<dbReference type="SUPFAM" id="SSF49899">
    <property type="entry name" value="Concanavalin A-like lectins/glucanases"/>
    <property type="match status" value="1"/>
</dbReference>
<gene>
    <name evidence="1" type="ORF">LCGC14_0359670</name>
</gene>
<organism evidence="1">
    <name type="scientific">marine sediment metagenome</name>
    <dbReference type="NCBI Taxonomy" id="412755"/>
    <lineage>
        <taxon>unclassified sequences</taxon>
        <taxon>metagenomes</taxon>
        <taxon>ecological metagenomes</taxon>
    </lineage>
</organism>